<organism evidence="1 2">
    <name type="scientific">Peronospora effusa</name>
    <dbReference type="NCBI Taxonomy" id="542832"/>
    <lineage>
        <taxon>Eukaryota</taxon>
        <taxon>Sar</taxon>
        <taxon>Stramenopiles</taxon>
        <taxon>Oomycota</taxon>
        <taxon>Peronosporomycetes</taxon>
        <taxon>Peronosporales</taxon>
        <taxon>Peronosporaceae</taxon>
        <taxon>Peronospora</taxon>
    </lineage>
</organism>
<evidence type="ECO:0008006" key="3">
    <source>
        <dbReference type="Google" id="ProtNLM"/>
    </source>
</evidence>
<dbReference type="Proteomes" id="UP000282087">
    <property type="component" value="Unassembled WGS sequence"/>
</dbReference>
<proteinExistence type="predicted"/>
<gene>
    <name evidence="1" type="ORF">DD238_006086</name>
</gene>
<dbReference type="VEuPathDB" id="FungiDB:DD237_008256"/>
<reference evidence="1 2" key="1">
    <citation type="submission" date="2018-06" db="EMBL/GenBank/DDBJ databases">
        <title>Comparative genomics of downy mildews reveals potential adaptations to biotrophy.</title>
        <authorList>
            <person name="Fletcher K."/>
            <person name="Klosterman S.J."/>
            <person name="Derevnina L."/>
            <person name="Martin F."/>
            <person name="Koike S."/>
            <person name="Reyes Chin-Wo S."/>
            <person name="Mou B."/>
            <person name="Michelmore R."/>
        </authorList>
    </citation>
    <scope>NUCLEOTIDE SEQUENCE [LARGE SCALE GENOMIC DNA]</scope>
    <source>
        <strain evidence="1 2">R14</strain>
    </source>
</reference>
<accession>A0A3M6VIX8</accession>
<sequence>MLQPSTEEIHVLVVVPKDYVFLRVKEIDNNADYKDELLHYRQRGELIQRNCENYCQQILSKIDALYALSGWFGLPFICVEGSSGMGKSQLAFALGGNRPWFYWPVAIGLDSQRLYRNFSSISDAFLEVTNKDDPTKRSEEVILDRTSLFYNTESLWTFGFIYALLKYCSKEKKQQGQMIRFQEEATLHLEKCNREKVVDFREKMKAEGKILPFFVLDEMTLNTHVDGGGKKLAAFQRNVFRVCALVVVLMGSDDKITKMISKPPLGSYCGRHAWMTIFSRFPPYQPIPYADKDKGSAWNYLQAQYPILNRIVVNSRGRFARYFVDSAVKYAMENFANGIRLCDLLDAAFDRVSSETQSNNSFMEKQEGKDAQLMAISYINAGTGETSPPPYEKRKVAQEMGAFCMDLHFANLAVDQATEVDIIGSLKVNSMPWEPLYCFPAIEEDLLLYLAILGGKTYSGYYDRQLSIDHSTLGIFSACLKGKGVTTGVNTNALSNNYKTFDNMVAHMFFCASRRNGVQGIPFDNFFAGLLSECQDEIRPVTMTDGNTGKTIVASDILNTYADLEALSRSKIPFLAPPNAEWPRYILDTRAEGCNFGHLVRAGHRCEVFVCNMKDRSTPPLFLCECKYWDKNVDSGVMSTIIGGLETVWKEKWVVALVFCAKLATFEKKWDRDEVGCVKIDCRSGRVDWVFQPAQEKRKKLVIVLETGNLSATEVDIIGSLTVNSMPWEPLYCFPAIEEDLLLYLAILGGKTYSGYYDRQLSIDHSTLGIFSACLKGKGVTTGVNTKALSNDYKTFDNMVAHMIFCASRRNGVQGIPFDNFFAGLLSECQDEIRPVTMTDGNTGKTIVASDILNTYADLEALSRSKIPFLAPPNAEWPRYILDTRAEGCNFGHLVRARNDQKCDIFVCNTEDLTEPPLFLCECKYWDKNVDSGVMSTIIGGLETVWKEKWVVALVFCAKLATFENEWIREKVGCVKVDCRSGRVDWVFQPAHEKRKKLVIVMGTGHLSVGVP</sequence>
<evidence type="ECO:0000313" key="1">
    <source>
        <dbReference type="EMBL" id="RMX66252.1"/>
    </source>
</evidence>
<dbReference type="VEuPathDB" id="FungiDB:DD237_007602"/>
<dbReference type="AlphaFoldDB" id="A0A3M6VIX8"/>
<dbReference type="EMBL" id="QLLG01000210">
    <property type="protein sequence ID" value="RMX66252.1"/>
    <property type="molecule type" value="Genomic_DNA"/>
</dbReference>
<keyword evidence="2" id="KW-1185">Reference proteome</keyword>
<protein>
    <recommendedName>
        <fullName evidence="3">Crinkler effector protein N-terminal domain-containing protein</fullName>
    </recommendedName>
</protein>
<name>A0A3M6VIX8_9STRA</name>
<evidence type="ECO:0000313" key="2">
    <source>
        <dbReference type="Proteomes" id="UP000282087"/>
    </source>
</evidence>
<comment type="caution">
    <text evidence="1">The sequence shown here is derived from an EMBL/GenBank/DDBJ whole genome shotgun (WGS) entry which is preliminary data.</text>
</comment>